<proteinExistence type="predicted"/>
<evidence type="ECO:0000313" key="2">
    <source>
        <dbReference type="Proteomes" id="UP000183407"/>
    </source>
</evidence>
<accession>A0A1H5LY12</accession>
<dbReference type="EMBL" id="FNTL01000005">
    <property type="protein sequence ID" value="SEE81902.1"/>
    <property type="molecule type" value="Genomic_DNA"/>
</dbReference>
<gene>
    <name evidence="1" type="ORF">SAMN04490220_8507</name>
</gene>
<dbReference type="Proteomes" id="UP000183407">
    <property type="component" value="Unassembled WGS sequence"/>
</dbReference>
<reference evidence="2" key="1">
    <citation type="submission" date="2016-10" db="EMBL/GenBank/DDBJ databases">
        <authorList>
            <person name="Varghese N."/>
        </authorList>
    </citation>
    <scope>NUCLEOTIDE SEQUENCE [LARGE SCALE GENOMIC DNA]</scope>
    <source>
        <strain evidence="2">DSM 44719</strain>
    </source>
</reference>
<evidence type="ECO:0000313" key="1">
    <source>
        <dbReference type="EMBL" id="SEE81902.1"/>
    </source>
</evidence>
<sequence length="44" mass="5132">MLVTALSRKRMFEVPYFRPDVRCDDDRPGGTLFRQVQQTALFGL</sequence>
<protein>
    <submittedName>
        <fullName evidence="1">Uncharacterized protein</fullName>
    </submittedName>
</protein>
<organism evidence="1 2">
    <name type="scientific">Rhodococcus jostii</name>
    <dbReference type="NCBI Taxonomy" id="132919"/>
    <lineage>
        <taxon>Bacteria</taxon>
        <taxon>Bacillati</taxon>
        <taxon>Actinomycetota</taxon>
        <taxon>Actinomycetes</taxon>
        <taxon>Mycobacteriales</taxon>
        <taxon>Nocardiaceae</taxon>
        <taxon>Rhodococcus</taxon>
    </lineage>
</organism>
<dbReference type="AlphaFoldDB" id="A0A1H5LY12"/>
<name>A0A1H5LY12_RHOJO</name>